<accession>L0ABI9</accession>
<dbReference type="NCBIfam" id="TIGR00284">
    <property type="entry name" value="dihydropteroate synthase-like protein"/>
    <property type="match status" value="1"/>
</dbReference>
<dbReference type="KEGG" id="clg:Calag_1565"/>
<dbReference type="AlphaFoldDB" id="L0ABI9"/>
<dbReference type="GeneID" id="14212827"/>
<name>L0ABI9_CALLD</name>
<dbReference type="InterPro" id="IPR025595">
    <property type="entry name" value="PterinBD-DUF4346"/>
</dbReference>
<keyword evidence="3" id="KW-1185">Reference proteome</keyword>
<dbReference type="HOGENOM" id="CLU_041129_0_0_2"/>
<protein>
    <submittedName>
        <fullName evidence="2">Dihydropteroate synthase-like enzyme</fullName>
    </submittedName>
</protein>
<dbReference type="OrthoDB" id="70327at2157"/>
<dbReference type="eggNOG" id="arCOG01978">
    <property type="taxonomic scope" value="Archaea"/>
</dbReference>
<dbReference type="STRING" id="1056495.Calag_1565"/>
<dbReference type="InterPro" id="IPR005236">
    <property type="entry name" value="Dihydropt_synth"/>
</dbReference>
<dbReference type="RefSeq" id="WP_015233160.1">
    <property type="nucleotide sequence ID" value="NC_019791.1"/>
</dbReference>
<dbReference type="Pfam" id="PF14251">
    <property type="entry name" value="PterinBD-DUF4346"/>
    <property type="match status" value="1"/>
</dbReference>
<organism evidence="2 3">
    <name type="scientific">Caldisphaera lagunensis (strain DSM 15908 / JCM 11604 / ANMR 0165 / IC-154)</name>
    <dbReference type="NCBI Taxonomy" id="1056495"/>
    <lineage>
        <taxon>Archaea</taxon>
        <taxon>Thermoproteota</taxon>
        <taxon>Thermoprotei</taxon>
        <taxon>Acidilobales</taxon>
        <taxon>Caldisphaeraceae</taxon>
        <taxon>Caldisphaera</taxon>
    </lineage>
</organism>
<dbReference type="EMBL" id="CP003378">
    <property type="protein sequence ID" value="AFZ71263.1"/>
    <property type="molecule type" value="Genomic_DNA"/>
</dbReference>
<reference evidence="3" key="1">
    <citation type="submission" date="2012-03" db="EMBL/GenBank/DDBJ databases">
        <title>Complete genome of Caldisphaera lagunensis DSM 15908.</title>
        <authorList>
            <person name="Lucas S."/>
            <person name="Copeland A."/>
            <person name="Lapidus A."/>
            <person name="Glavina del Rio T."/>
            <person name="Dalin E."/>
            <person name="Tice H."/>
            <person name="Bruce D."/>
            <person name="Goodwin L."/>
            <person name="Pitluck S."/>
            <person name="Peters L."/>
            <person name="Mikhailova N."/>
            <person name="Teshima H."/>
            <person name="Kyrpides N."/>
            <person name="Mavromatis K."/>
            <person name="Ivanova N."/>
            <person name="Brettin T."/>
            <person name="Detter J.C."/>
            <person name="Han C."/>
            <person name="Larimer F."/>
            <person name="Land M."/>
            <person name="Hauser L."/>
            <person name="Markowitz V."/>
            <person name="Cheng J.-F."/>
            <person name="Hugenholtz P."/>
            <person name="Woyke T."/>
            <person name="Wu D."/>
            <person name="Spring S."/>
            <person name="Schroeder M."/>
            <person name="Brambilla E."/>
            <person name="Klenk H.-P."/>
            <person name="Eisen J.A."/>
        </authorList>
    </citation>
    <scope>NUCLEOTIDE SEQUENCE [LARGE SCALE GENOMIC DNA]</scope>
    <source>
        <strain evidence="3">DSM 15908 / JCM 11604 / IC-154</strain>
    </source>
</reference>
<dbReference type="InParanoid" id="L0ABI9"/>
<dbReference type="Proteomes" id="UP000010469">
    <property type="component" value="Chromosome"/>
</dbReference>
<sequence>MKIAVLTSTTAEEMVKDIVTNDNKHGYNIEVVPLPVPVISILDTNTISKIISRRKDILEKIRDSNLVMIPGLVRGDSSIIEKVANVETYKGPKSLGILPYALDFIHNGGKLDKQKSAEEVMGSITPKISYKTAFKIDNIEIPIRGPPVLIVAEIHPNTKVDEVESLAKRYVNDGAKIIIIGSNLESDPSVIEKKIKIASNYAPIIAEISDISLINRYRQAGIVGISTSAHLIEKDLEDIPNDLVLIIGDRNITKLKKVGSELLSKGYKLIIDPVLGIPCIDFVKSINRYTKIIKSLNAPILFSAADVTEELEADTIGIHSLLATISIELRASLYLVVEETYKSHRGVAEAREALRVAETAYSLKSTPRGLFSKLLVVKQNEKPITINDQLNYEYVNYIPPDYNLNDYIQISVDYEKNEIKVVYKRNNKILAALKGKHAMSLARELVKRVNLSLDHAAYLGYELSKAEIALKLGKTYIQDESIIIPPWMGENGE</sequence>
<evidence type="ECO:0000313" key="2">
    <source>
        <dbReference type="EMBL" id="AFZ71263.1"/>
    </source>
</evidence>
<gene>
    <name evidence="2" type="ordered locus">Calag_1565</name>
</gene>
<evidence type="ECO:0000259" key="1">
    <source>
        <dbReference type="Pfam" id="PF14251"/>
    </source>
</evidence>
<evidence type="ECO:0000313" key="3">
    <source>
        <dbReference type="Proteomes" id="UP000010469"/>
    </source>
</evidence>
<proteinExistence type="predicted"/>
<feature type="domain" description="DUF4346" evidence="1">
    <location>
        <begin position="408"/>
        <end position="479"/>
    </location>
</feature>